<reference evidence="3 4" key="1">
    <citation type="submission" date="2021-01" db="EMBL/GenBank/DDBJ databases">
        <title>Belnapia mucosa sp. nov. and Belnapia arida sp. nov., isolated from the Tabernas Desert (Almeria, Spain).</title>
        <authorList>
            <person name="Molina-Menor E."/>
            <person name="Vidal-Verdu A."/>
            <person name="Calonge A."/>
            <person name="Satari L."/>
            <person name="Pereto J."/>
            <person name="Porcar M."/>
        </authorList>
    </citation>
    <scope>NUCLEOTIDE SEQUENCE [LARGE SCALE GENOMIC DNA]</scope>
    <source>
        <strain evidence="3 4">T18</strain>
    </source>
</reference>
<accession>A0ABS1UCW1</accession>
<keyword evidence="2" id="KW-1133">Transmembrane helix</keyword>
<comment type="caution">
    <text evidence="3">The sequence shown here is derived from an EMBL/GenBank/DDBJ whole genome shotgun (WGS) entry which is preliminary data.</text>
</comment>
<dbReference type="EMBL" id="JAETWB010000078">
    <property type="protein sequence ID" value="MBL6082535.1"/>
    <property type="molecule type" value="Genomic_DNA"/>
</dbReference>
<feature type="region of interest" description="Disordered" evidence="1">
    <location>
        <begin position="183"/>
        <end position="205"/>
    </location>
</feature>
<evidence type="ECO:0000313" key="3">
    <source>
        <dbReference type="EMBL" id="MBL6082535.1"/>
    </source>
</evidence>
<evidence type="ECO:0000256" key="1">
    <source>
        <dbReference type="SAM" id="MobiDB-lite"/>
    </source>
</evidence>
<proteinExistence type="predicted"/>
<organism evidence="3 4">
    <name type="scientific">Belnapia arida</name>
    <dbReference type="NCBI Taxonomy" id="2804533"/>
    <lineage>
        <taxon>Bacteria</taxon>
        <taxon>Pseudomonadati</taxon>
        <taxon>Pseudomonadota</taxon>
        <taxon>Alphaproteobacteria</taxon>
        <taxon>Acetobacterales</taxon>
        <taxon>Roseomonadaceae</taxon>
        <taxon>Belnapia</taxon>
    </lineage>
</organism>
<dbReference type="Proteomes" id="UP000660885">
    <property type="component" value="Unassembled WGS sequence"/>
</dbReference>
<sequence length="205" mass="22037">MSDASRAAAAEGGPATLRCLVEDGYLRTDTRLDDGTIVLRTVLDLAGDATLFVCARWSGRTSLDEVAQAMEAHGERVRRRMALALKPVEDWSQWGGLALGVALGLAGGYGGSAVGWDLTLLASLLPADYSVPAWLGGPGNMLFLWILAWLVRRQSSALVLRIAGPWVLRRLLRGAVFATAGWSPSDPERRGRSRRIDTTVPAVAR</sequence>
<evidence type="ECO:0000256" key="2">
    <source>
        <dbReference type="SAM" id="Phobius"/>
    </source>
</evidence>
<keyword evidence="2" id="KW-0472">Membrane</keyword>
<feature type="compositionally biased region" description="Basic and acidic residues" evidence="1">
    <location>
        <begin position="186"/>
        <end position="197"/>
    </location>
</feature>
<feature type="transmembrane region" description="Helical" evidence="2">
    <location>
        <begin position="131"/>
        <end position="151"/>
    </location>
</feature>
<feature type="transmembrane region" description="Helical" evidence="2">
    <location>
        <begin position="91"/>
        <end position="111"/>
    </location>
</feature>
<protein>
    <submittedName>
        <fullName evidence="3">Uncharacterized protein</fullName>
    </submittedName>
</protein>
<keyword evidence="4" id="KW-1185">Reference proteome</keyword>
<name>A0ABS1UCW1_9PROT</name>
<evidence type="ECO:0000313" key="4">
    <source>
        <dbReference type="Proteomes" id="UP000660885"/>
    </source>
</evidence>
<dbReference type="RefSeq" id="WP_202835869.1">
    <property type="nucleotide sequence ID" value="NZ_JAETWB010000078.1"/>
</dbReference>
<keyword evidence="2" id="KW-0812">Transmembrane</keyword>
<gene>
    <name evidence="3" type="ORF">JMJ56_31715</name>
</gene>